<dbReference type="InterPro" id="IPR014746">
    <property type="entry name" value="Gln_synth/guanido_kin_cat_dom"/>
</dbReference>
<sequence length="477" mass="54126">MGEEIKSSHFIADDFSRFESLLAEETNYLAQLFARKKFSDERPVSGFEIESWLVDSAYHPAPLNEAFLKAFNNPLASPELANFNVEINTEPRELSGHVFSAMHHSLTETWERCKKTASELDAKIIMCGILPTIQNEDLNLSNMSKMKRYRALNREVFHRRRGKPITLDINGQEHLKVTHRDVMLESAATSFQIHIQVNPQQAVRYYNASILLSAPLVALTANSPFLFGKDLWDETRIPLFEQAVSVGGYDGAAFGPIRRVTFGSGYARDSLLECFVENLDHYPVLLPVEFDTGIEELPHLRLHNGTVWRWNRPLIGFDNQGVPHVRIEQRVVAAGPSTLDAVANAAFYYGVVNYLANAEIPPERLLNFAVAKNNFYRASQLGLRAQLSWLDGTQGTAQELLSEKLLPMAHLGLQQLGISVTDIKEYLFVIEQRLLNKTNGATWQRQYVKKHGKDMYALTENYYHQQNSGLPVHEWPI</sequence>
<evidence type="ECO:0008006" key="2">
    <source>
        <dbReference type="Google" id="ProtNLM"/>
    </source>
</evidence>
<proteinExistence type="predicted"/>
<dbReference type="EMBL" id="UOFR01000023">
    <property type="protein sequence ID" value="VAW93853.1"/>
    <property type="molecule type" value="Genomic_DNA"/>
</dbReference>
<name>A0A3B1A161_9ZZZZ</name>
<reference evidence="1" key="1">
    <citation type="submission" date="2018-06" db="EMBL/GenBank/DDBJ databases">
        <authorList>
            <person name="Zhirakovskaya E."/>
        </authorList>
    </citation>
    <scope>NUCLEOTIDE SEQUENCE</scope>
</reference>
<dbReference type="GO" id="GO:0016879">
    <property type="term" value="F:ligase activity, forming carbon-nitrogen bonds"/>
    <property type="evidence" value="ECO:0007669"/>
    <property type="project" value="TreeGrafter"/>
</dbReference>
<evidence type="ECO:0000313" key="1">
    <source>
        <dbReference type="EMBL" id="VAW93853.1"/>
    </source>
</evidence>
<accession>A0A3B1A161</accession>
<dbReference type="InterPro" id="IPR016602">
    <property type="entry name" value="UCP012666"/>
</dbReference>
<dbReference type="AlphaFoldDB" id="A0A3B1A161"/>
<protein>
    <recommendedName>
        <fullName evidence="2">Glutamate--cysteine ligase</fullName>
    </recommendedName>
</protein>
<dbReference type="InterPro" id="IPR050141">
    <property type="entry name" value="GCL_type2/YbdK_subfam"/>
</dbReference>
<organism evidence="1">
    <name type="scientific">hydrothermal vent metagenome</name>
    <dbReference type="NCBI Taxonomy" id="652676"/>
    <lineage>
        <taxon>unclassified sequences</taxon>
        <taxon>metagenomes</taxon>
        <taxon>ecological metagenomes</taxon>
    </lineage>
</organism>
<gene>
    <name evidence="1" type="ORF">MNBD_GAMMA21-155</name>
</gene>
<dbReference type="SUPFAM" id="SSF55931">
    <property type="entry name" value="Glutamine synthetase/guanido kinase"/>
    <property type="match status" value="1"/>
</dbReference>
<dbReference type="PIRSF" id="PIRSF012666">
    <property type="entry name" value="UCP012666"/>
    <property type="match status" value="1"/>
</dbReference>
<dbReference type="PANTHER" id="PTHR36510">
    <property type="entry name" value="GLUTAMATE--CYSTEINE LIGASE 2-RELATED"/>
    <property type="match status" value="1"/>
</dbReference>
<dbReference type="Pfam" id="PF04107">
    <property type="entry name" value="GCS2"/>
    <property type="match status" value="1"/>
</dbReference>
<dbReference type="PANTHER" id="PTHR36510:SF3">
    <property type="entry name" value="CONSERVED PROTEIN"/>
    <property type="match status" value="1"/>
</dbReference>
<dbReference type="Gene3D" id="3.30.590.20">
    <property type="match status" value="1"/>
</dbReference>
<dbReference type="InterPro" id="IPR006336">
    <property type="entry name" value="GCS2"/>
</dbReference>